<organism evidence="2 3">
    <name type="scientific">Pseudogracilibacillus auburnensis</name>
    <dbReference type="NCBI Taxonomy" id="1494959"/>
    <lineage>
        <taxon>Bacteria</taxon>
        <taxon>Bacillati</taxon>
        <taxon>Bacillota</taxon>
        <taxon>Bacilli</taxon>
        <taxon>Bacillales</taxon>
        <taxon>Bacillaceae</taxon>
        <taxon>Pseudogracilibacillus</taxon>
    </lineage>
</organism>
<name>A0A2V3VI01_9BACI</name>
<dbReference type="SUPFAM" id="SSF54292">
    <property type="entry name" value="2Fe-2S ferredoxin-like"/>
    <property type="match status" value="1"/>
</dbReference>
<dbReference type="Gene3D" id="3.10.20.440">
    <property type="entry name" value="2Fe-2S iron-sulphur cluster binding domain, sarcosine oxidase, alpha subunit, N-terminal domain"/>
    <property type="match status" value="1"/>
</dbReference>
<dbReference type="InterPro" id="IPR036010">
    <property type="entry name" value="2Fe-2S_ferredoxin-like_sf"/>
</dbReference>
<dbReference type="AlphaFoldDB" id="A0A2V3VI01"/>
<proteinExistence type="predicted"/>
<keyword evidence="3" id="KW-1185">Reference proteome</keyword>
<protein>
    <submittedName>
        <fullName evidence="2">2Fe-2S iron-sulfur cluster protein</fullName>
    </submittedName>
</protein>
<gene>
    <name evidence="2" type="ORF">DFR56_12728</name>
</gene>
<dbReference type="OrthoDB" id="573392at2"/>
<dbReference type="Proteomes" id="UP000247978">
    <property type="component" value="Unassembled WGS sequence"/>
</dbReference>
<accession>A0A2V3VI01</accession>
<sequence length="112" mass="12582">MTNRIIDHPILGKLDQSESVSFTFNDKQYTGLKNESIASALLANGIRVLRKHEESGSTRGIYCNIGHCYECRVTVNGEQGIRACLTPLRENMVIISGEKLLTSVKDWRLDNE</sequence>
<dbReference type="GO" id="GO:0016491">
    <property type="term" value="F:oxidoreductase activity"/>
    <property type="evidence" value="ECO:0007669"/>
    <property type="project" value="UniProtKB-KW"/>
</dbReference>
<evidence type="ECO:0000313" key="3">
    <source>
        <dbReference type="Proteomes" id="UP000247978"/>
    </source>
</evidence>
<dbReference type="EMBL" id="QJJQ01000027">
    <property type="protein sequence ID" value="PXW80458.1"/>
    <property type="molecule type" value="Genomic_DNA"/>
</dbReference>
<dbReference type="RefSeq" id="WP_110397600.1">
    <property type="nucleotide sequence ID" value="NZ_JADIJL010000005.1"/>
</dbReference>
<evidence type="ECO:0000313" key="2">
    <source>
        <dbReference type="EMBL" id="PXW80458.1"/>
    </source>
</evidence>
<comment type="caution">
    <text evidence="2">The sequence shown here is derived from an EMBL/GenBank/DDBJ whole genome shotgun (WGS) entry which is preliminary data.</text>
</comment>
<keyword evidence="1" id="KW-0560">Oxidoreductase</keyword>
<evidence type="ECO:0000256" key="1">
    <source>
        <dbReference type="ARBA" id="ARBA00023002"/>
    </source>
</evidence>
<dbReference type="InterPro" id="IPR042204">
    <property type="entry name" value="2Fe-2S-bd_N"/>
</dbReference>
<dbReference type="GO" id="GO:0051536">
    <property type="term" value="F:iron-sulfur cluster binding"/>
    <property type="evidence" value="ECO:0007669"/>
    <property type="project" value="InterPro"/>
</dbReference>
<dbReference type="Pfam" id="PF13510">
    <property type="entry name" value="Fer2_4"/>
    <property type="match status" value="1"/>
</dbReference>
<reference evidence="2 3" key="1">
    <citation type="submission" date="2018-05" db="EMBL/GenBank/DDBJ databases">
        <title>Genomic Encyclopedia of Type Strains, Phase IV (KMG-IV): sequencing the most valuable type-strain genomes for metagenomic binning, comparative biology and taxonomic classification.</title>
        <authorList>
            <person name="Goeker M."/>
        </authorList>
    </citation>
    <scope>NUCLEOTIDE SEQUENCE [LARGE SCALE GENOMIC DNA]</scope>
    <source>
        <strain evidence="2 3">DSM 28556</strain>
    </source>
</reference>